<gene>
    <name evidence="9" type="ORF">LRAMOSA02760</name>
</gene>
<evidence type="ECO:0000256" key="5">
    <source>
        <dbReference type="ARBA" id="ARBA00023063"/>
    </source>
</evidence>
<keyword evidence="3 7" id="KW-0812">Transmembrane</keyword>
<evidence type="ECO:0000313" key="9">
    <source>
        <dbReference type="EMBL" id="CDS10083.1"/>
    </source>
</evidence>
<feature type="transmembrane region" description="Helical" evidence="7">
    <location>
        <begin position="433"/>
        <end position="452"/>
    </location>
</feature>
<feature type="transmembrane region" description="Helical" evidence="7">
    <location>
        <begin position="188"/>
        <end position="211"/>
    </location>
</feature>
<feature type="transmembrane region" description="Helical" evidence="7">
    <location>
        <begin position="154"/>
        <end position="173"/>
    </location>
</feature>
<evidence type="ECO:0000256" key="6">
    <source>
        <dbReference type="ARBA" id="ARBA00023136"/>
    </source>
</evidence>
<dbReference type="Gene3D" id="1.20.1250.20">
    <property type="entry name" value="MFS general substrate transporter like domains"/>
    <property type="match status" value="2"/>
</dbReference>
<comment type="similarity">
    <text evidence="2">Belongs to the major facilitator superfamily. Nitrate/nitrite porter (TC 2.A.1.8) family.</text>
</comment>
<evidence type="ECO:0000256" key="4">
    <source>
        <dbReference type="ARBA" id="ARBA00022989"/>
    </source>
</evidence>
<dbReference type="CDD" id="cd17341">
    <property type="entry name" value="MFS_NRT2_like"/>
    <property type="match status" value="1"/>
</dbReference>
<reference evidence="9" key="1">
    <citation type="journal article" date="2014" name="Genome Announc.">
        <title>De novo whole-genome sequence and genome annotation of Lichtheimia ramosa.</title>
        <authorList>
            <person name="Linde J."/>
            <person name="Schwartze V."/>
            <person name="Binder U."/>
            <person name="Lass-Florl C."/>
            <person name="Voigt K."/>
            <person name="Horn F."/>
        </authorList>
    </citation>
    <scope>NUCLEOTIDE SEQUENCE</scope>
    <source>
        <strain evidence="9">JMRC FSU:6197</strain>
    </source>
</reference>
<dbReference type="GO" id="GO:0015112">
    <property type="term" value="F:nitrate transmembrane transporter activity"/>
    <property type="evidence" value="ECO:0007669"/>
    <property type="project" value="InterPro"/>
</dbReference>
<accession>A0A077WSN0</accession>
<feature type="transmembrane region" description="Helical" evidence="7">
    <location>
        <begin position="97"/>
        <end position="116"/>
    </location>
</feature>
<evidence type="ECO:0000256" key="1">
    <source>
        <dbReference type="ARBA" id="ARBA00004141"/>
    </source>
</evidence>
<dbReference type="GO" id="GO:0016020">
    <property type="term" value="C:membrane"/>
    <property type="evidence" value="ECO:0007669"/>
    <property type="project" value="UniProtKB-SubCell"/>
</dbReference>
<feature type="transmembrane region" description="Helical" evidence="7">
    <location>
        <begin position="122"/>
        <end position="142"/>
    </location>
</feature>
<dbReference type="PANTHER" id="PTHR23515">
    <property type="entry name" value="HIGH-AFFINITY NITRATE TRANSPORTER 2.3"/>
    <property type="match status" value="1"/>
</dbReference>
<dbReference type="InterPro" id="IPR036259">
    <property type="entry name" value="MFS_trans_sf"/>
</dbReference>
<evidence type="ECO:0000256" key="7">
    <source>
        <dbReference type="SAM" id="Phobius"/>
    </source>
</evidence>
<dbReference type="SUPFAM" id="SSF103473">
    <property type="entry name" value="MFS general substrate transporter"/>
    <property type="match status" value="1"/>
</dbReference>
<dbReference type="EMBL" id="LK023335">
    <property type="protein sequence ID" value="CDS10083.1"/>
    <property type="molecule type" value="Genomic_DNA"/>
</dbReference>
<keyword evidence="6 7" id="KW-0472">Membrane</keyword>
<dbReference type="GO" id="GO:0042128">
    <property type="term" value="P:nitrate assimilation"/>
    <property type="evidence" value="ECO:0007669"/>
    <property type="project" value="UniProtKB-KW"/>
</dbReference>
<feature type="transmembrane region" description="Helical" evidence="7">
    <location>
        <begin position="458"/>
        <end position="483"/>
    </location>
</feature>
<name>A0A077WSN0_9FUNG</name>
<protein>
    <recommendedName>
        <fullName evidence="8">Major facilitator superfamily (MFS) profile domain-containing protein</fullName>
    </recommendedName>
</protein>
<dbReference type="Pfam" id="PF07690">
    <property type="entry name" value="MFS_1"/>
    <property type="match status" value="1"/>
</dbReference>
<feature type="transmembrane region" description="Helical" evidence="7">
    <location>
        <begin position="372"/>
        <end position="393"/>
    </location>
</feature>
<keyword evidence="5" id="KW-0534">Nitrate assimilation</keyword>
<dbReference type="InterPro" id="IPR011701">
    <property type="entry name" value="MFS"/>
</dbReference>
<feature type="domain" description="Major facilitator superfamily (MFS) profile" evidence="8">
    <location>
        <begin position="31"/>
        <end position="485"/>
    </location>
</feature>
<comment type="subcellular location">
    <subcellularLocation>
        <location evidence="1">Membrane</location>
        <topology evidence="1">Multi-pass membrane protein</topology>
    </subcellularLocation>
</comment>
<organism evidence="9">
    <name type="scientific">Lichtheimia ramosa</name>
    <dbReference type="NCBI Taxonomy" id="688394"/>
    <lineage>
        <taxon>Eukaryota</taxon>
        <taxon>Fungi</taxon>
        <taxon>Fungi incertae sedis</taxon>
        <taxon>Mucoromycota</taxon>
        <taxon>Mucoromycotina</taxon>
        <taxon>Mucoromycetes</taxon>
        <taxon>Mucorales</taxon>
        <taxon>Lichtheimiaceae</taxon>
        <taxon>Lichtheimia</taxon>
    </lineage>
</organism>
<dbReference type="InterPro" id="IPR020846">
    <property type="entry name" value="MFS_dom"/>
</dbReference>
<keyword evidence="4 7" id="KW-1133">Transmembrane helix</keyword>
<feature type="transmembrane region" description="Helical" evidence="7">
    <location>
        <begin position="31"/>
        <end position="47"/>
    </location>
</feature>
<dbReference type="AlphaFoldDB" id="A0A077WSN0"/>
<dbReference type="InterPro" id="IPR044772">
    <property type="entry name" value="NO3_transporter"/>
</dbReference>
<evidence type="ECO:0000256" key="3">
    <source>
        <dbReference type="ARBA" id="ARBA00022692"/>
    </source>
</evidence>
<evidence type="ECO:0000256" key="2">
    <source>
        <dbReference type="ARBA" id="ARBA00008432"/>
    </source>
</evidence>
<feature type="transmembrane region" description="Helical" evidence="7">
    <location>
        <begin position="399"/>
        <end position="421"/>
    </location>
</feature>
<dbReference type="PROSITE" id="PS50850">
    <property type="entry name" value="MFS"/>
    <property type="match status" value="1"/>
</dbReference>
<dbReference type="OrthoDB" id="434240at2759"/>
<evidence type="ECO:0000259" key="8">
    <source>
        <dbReference type="PROSITE" id="PS50850"/>
    </source>
</evidence>
<proteinExistence type="inferred from homology"/>
<sequence length="497" mass="53471">MKFFSSEMIVDQHGKAINFKMHSLQMPHMRALHLAWISFMVAFLAWYSIPPVIDHIAEDLNIPSMEVYDSNMAAVAITIVARLCVGPLCERWGPRRVMSCLLVIGAIPCGLSGLLADGTGLIVLRCFIGILGSAFIPCQLWTTLMFAPSVVGTANAISAGWGNMGAGISYLLIPACFDGIAKHTGASIAWRVVFVIPAGICILVAFIDYFFSTDTPHGDWLKLRREEAQEKDVTSVMEAASSNNTTTNDITATSAVAIDKKYPASNSSMLQDDTSISDVKRTQTAADALLGVFRVLIKPNVLITVCFYACSFGTELAIDNVIGQVFRTNFHLDPSTASYIGSIFGLLNLFSRLSGGLFSDFWAHRFSLSGRILAQFILMLAEGVALIGFSFGLDTSLGGAIALMVIFSFFVQAVCGSTFGIVPFIDPANNGKVMGIVGAGGNLGGLIFNLMFRQFQPNFHGAFLCLGCITTGVALLGCSLISIQGRSIWHLFSKVNA</sequence>